<evidence type="ECO:0000259" key="3">
    <source>
        <dbReference type="Pfam" id="PF00144"/>
    </source>
</evidence>
<proteinExistence type="predicted"/>
<dbReference type="GO" id="GO:0016787">
    <property type="term" value="F:hydrolase activity"/>
    <property type="evidence" value="ECO:0007669"/>
    <property type="project" value="UniProtKB-KW"/>
</dbReference>
<keyword evidence="4" id="KW-0378">Hydrolase</keyword>
<dbReference type="EC" id="3.-.-.-" evidence="4"/>
<dbReference type="EMBL" id="JBHTJL010000016">
    <property type="protein sequence ID" value="MFD1064117.1"/>
    <property type="molecule type" value="Genomic_DNA"/>
</dbReference>
<dbReference type="RefSeq" id="WP_386132161.1">
    <property type="nucleotide sequence ID" value="NZ_JBHTJL010000016.1"/>
</dbReference>
<keyword evidence="5" id="KW-1185">Reference proteome</keyword>
<organism evidence="4 5">
    <name type="scientific">Winogradskyella litorisediminis</name>
    <dbReference type="NCBI Taxonomy" id="1156618"/>
    <lineage>
        <taxon>Bacteria</taxon>
        <taxon>Pseudomonadati</taxon>
        <taxon>Bacteroidota</taxon>
        <taxon>Flavobacteriia</taxon>
        <taxon>Flavobacteriales</taxon>
        <taxon>Flavobacteriaceae</taxon>
        <taxon>Winogradskyella</taxon>
    </lineage>
</organism>
<protein>
    <submittedName>
        <fullName evidence="4">Serine hydrolase domain-containing protein</fullName>
        <ecNumber evidence="4">3.-.-.-</ecNumber>
    </submittedName>
</protein>
<feature type="domain" description="Beta-lactamase-related" evidence="3">
    <location>
        <begin position="48"/>
        <end position="123"/>
    </location>
</feature>
<evidence type="ECO:0000313" key="4">
    <source>
        <dbReference type="EMBL" id="MFD1064117.1"/>
    </source>
</evidence>
<dbReference type="PROSITE" id="PS51257">
    <property type="entry name" value="PROKAR_LIPOPROTEIN"/>
    <property type="match status" value="1"/>
</dbReference>
<evidence type="ECO:0000256" key="2">
    <source>
        <dbReference type="ARBA" id="ARBA00023136"/>
    </source>
</evidence>
<dbReference type="PANTHER" id="PTHR46825:SF11">
    <property type="entry name" value="PENICILLIN-BINDING PROTEIN 4"/>
    <property type="match status" value="1"/>
</dbReference>
<keyword evidence="2" id="KW-0472">Membrane</keyword>
<dbReference type="SUPFAM" id="SSF56601">
    <property type="entry name" value="beta-lactamase/transpeptidase-like"/>
    <property type="match status" value="1"/>
</dbReference>
<dbReference type="Proteomes" id="UP001597013">
    <property type="component" value="Unassembled WGS sequence"/>
</dbReference>
<evidence type="ECO:0000256" key="1">
    <source>
        <dbReference type="ARBA" id="ARBA00004370"/>
    </source>
</evidence>
<dbReference type="InterPro" id="IPR012338">
    <property type="entry name" value="Beta-lactam/transpept-like"/>
</dbReference>
<gene>
    <name evidence="4" type="ORF">ACFQ1Q_12740</name>
</gene>
<evidence type="ECO:0000313" key="5">
    <source>
        <dbReference type="Proteomes" id="UP001597013"/>
    </source>
</evidence>
<dbReference type="Gene3D" id="3.40.710.10">
    <property type="entry name" value="DD-peptidase/beta-lactamase superfamily"/>
    <property type="match status" value="2"/>
</dbReference>
<dbReference type="InterPro" id="IPR050491">
    <property type="entry name" value="AmpC-like"/>
</dbReference>
<name>A0ABW3N922_9FLAO</name>
<dbReference type="InterPro" id="IPR001466">
    <property type="entry name" value="Beta-lactam-related"/>
</dbReference>
<comment type="subcellular location">
    <subcellularLocation>
        <location evidence="1">Membrane</location>
    </subcellularLocation>
</comment>
<comment type="caution">
    <text evidence="4">The sequence shown here is derived from an EMBL/GenBank/DDBJ whole genome shotgun (WGS) entry which is preliminary data.</text>
</comment>
<dbReference type="PANTHER" id="PTHR46825">
    <property type="entry name" value="D-ALANYL-D-ALANINE-CARBOXYPEPTIDASE/ENDOPEPTIDASE AMPH"/>
    <property type="match status" value="1"/>
</dbReference>
<accession>A0ABW3N922</accession>
<sequence length="383" mass="43445">MTKNLFSILIIVLSFLSCNTDSKTEAEKLDQQKNENINLLANRYLELGRFSGVILVAKDDAVIYSNSFGYADYENEIPFSDDTAFKIGDVSDLIISQMIQQLVNDGKLVLSEKVSKYVSELESDFTIDEVLFQNSENENFDYNNLIVLIEEVSEKSFKENLDAFTKKLGLDNTYIERTNSNQAVGYLYHNYRGNGLELQKAAMLNPEDSSIKNMIISSATDILKIINSDSSEKIEIDGYLKNDGFSYSVYKNPESNISTIVLSNRRHPVAKEISEGIKAIINDDTYQIPLARKPYKNNKSLLPNYAGIYKLNENINLGVLHKNDSLFVMMGSNKIHLIPQSDNQFYMEQTDASMRFVKDENDIINEVILLNGFLDGKTITRIK</sequence>
<dbReference type="Pfam" id="PF00144">
    <property type="entry name" value="Beta-lactamase"/>
    <property type="match status" value="1"/>
</dbReference>
<reference evidence="5" key="1">
    <citation type="journal article" date="2019" name="Int. J. Syst. Evol. Microbiol.">
        <title>The Global Catalogue of Microorganisms (GCM) 10K type strain sequencing project: providing services to taxonomists for standard genome sequencing and annotation.</title>
        <authorList>
            <consortium name="The Broad Institute Genomics Platform"/>
            <consortium name="The Broad Institute Genome Sequencing Center for Infectious Disease"/>
            <person name="Wu L."/>
            <person name="Ma J."/>
        </authorList>
    </citation>
    <scope>NUCLEOTIDE SEQUENCE [LARGE SCALE GENOMIC DNA]</scope>
    <source>
        <strain evidence="5">CCUG 62215</strain>
    </source>
</reference>